<feature type="domain" description="AAA" evidence="1">
    <location>
        <begin position="1"/>
        <end position="152"/>
    </location>
</feature>
<gene>
    <name evidence="2" type="primary">soj_2</name>
    <name evidence="2" type="ORF">A8U91_03924</name>
</gene>
<organism evidence="2 3">
    <name type="scientific">Halomonas elongata</name>
    <dbReference type="NCBI Taxonomy" id="2746"/>
    <lineage>
        <taxon>Bacteria</taxon>
        <taxon>Pseudomonadati</taxon>
        <taxon>Pseudomonadota</taxon>
        <taxon>Gammaproteobacteria</taxon>
        <taxon>Oceanospirillales</taxon>
        <taxon>Halomonadaceae</taxon>
        <taxon>Halomonas</taxon>
    </lineage>
</organism>
<reference evidence="2 3" key="1">
    <citation type="submission" date="2016-06" db="EMBL/GenBank/DDBJ databases">
        <title>Genome sequence of halotolerant plant growth promoting strain of Halomonas elongata HEK1 isolated from salterns of Rann of Kutch, Gujarat, India.</title>
        <authorList>
            <person name="Gaba S."/>
            <person name="Singh R.N."/>
            <person name="Abrol S."/>
            <person name="Kaushik R."/>
            <person name="Saxena A.K."/>
        </authorList>
    </citation>
    <scope>NUCLEOTIDE SEQUENCE [LARGE SCALE GENOMIC DNA]</scope>
    <source>
        <strain evidence="2 3">HEK1</strain>
    </source>
</reference>
<evidence type="ECO:0000313" key="3">
    <source>
        <dbReference type="Proteomes" id="UP000092504"/>
    </source>
</evidence>
<protein>
    <submittedName>
        <fullName evidence="2">Sporulation initiation inhibitor protein Soj</fullName>
        <ecNumber evidence="2">3.6.-.-</ecNumber>
    </submittedName>
</protein>
<accession>A0A1B8NXW1</accession>
<proteinExistence type="predicted"/>
<dbReference type="PANTHER" id="PTHR13696">
    <property type="entry name" value="P-LOOP CONTAINING NUCLEOSIDE TRIPHOSPHATE HYDROLASE"/>
    <property type="match status" value="1"/>
</dbReference>
<dbReference type="EMBL" id="MAJD01000002">
    <property type="protein sequence ID" value="OBX34861.1"/>
    <property type="molecule type" value="Genomic_DNA"/>
</dbReference>
<dbReference type="SUPFAM" id="SSF52540">
    <property type="entry name" value="P-loop containing nucleoside triphosphate hydrolases"/>
    <property type="match status" value="1"/>
</dbReference>
<dbReference type="GO" id="GO:0016787">
    <property type="term" value="F:hydrolase activity"/>
    <property type="evidence" value="ECO:0007669"/>
    <property type="project" value="UniProtKB-KW"/>
</dbReference>
<comment type="caution">
    <text evidence="2">The sequence shown here is derived from an EMBL/GenBank/DDBJ whole genome shotgun (WGS) entry which is preliminary data.</text>
</comment>
<dbReference type="AlphaFoldDB" id="A0A1B8NXW1"/>
<dbReference type="PANTHER" id="PTHR13696:SF96">
    <property type="entry name" value="COBQ_COBB_MIND_PARA NUCLEOTIDE BINDING DOMAIN-CONTAINING PROTEIN"/>
    <property type="match status" value="1"/>
</dbReference>
<dbReference type="Gene3D" id="3.40.50.300">
    <property type="entry name" value="P-loop containing nucleotide triphosphate hydrolases"/>
    <property type="match status" value="1"/>
</dbReference>
<keyword evidence="2" id="KW-0378">Hydrolase</keyword>
<dbReference type="InterPro" id="IPR050678">
    <property type="entry name" value="DNA_Partitioning_ATPase"/>
</dbReference>
<sequence>MRVISIISSKGGVGKTTTTANLGGLLADAGYRVLLTDLDTQPTLSSYYPLAHDAPGGIYELIALNITEPEQIISSTTIEGLDLITSNDSLGQLPQLLHGAPDGRFRLHHLLGQLPDYDVILIDTQGARSIVLEAAVLASDHALSPITSELLSAREFIRGTVGLLDDLEPLTRYTALDLPRISLMLNRLDYTRDAQNVANTLRDLYDDPNGRVTILDSALRNLTAFRQASAVGQPIHRFEPRKPYRDRVAPAGADQIIDVASELNPTWAPALTGLQATLQAQGGRHEH</sequence>
<dbReference type="EC" id="3.6.-.-" evidence="2"/>
<dbReference type="PATRIC" id="fig|2746.7.peg.4038"/>
<name>A0A1B8NXW1_HALEL</name>
<dbReference type="Pfam" id="PF13614">
    <property type="entry name" value="AAA_31"/>
    <property type="match status" value="1"/>
</dbReference>
<evidence type="ECO:0000313" key="2">
    <source>
        <dbReference type="EMBL" id="OBX34861.1"/>
    </source>
</evidence>
<dbReference type="Proteomes" id="UP000092504">
    <property type="component" value="Unassembled WGS sequence"/>
</dbReference>
<dbReference type="InterPro" id="IPR025669">
    <property type="entry name" value="AAA_dom"/>
</dbReference>
<dbReference type="InterPro" id="IPR027417">
    <property type="entry name" value="P-loop_NTPase"/>
</dbReference>
<evidence type="ECO:0000259" key="1">
    <source>
        <dbReference type="Pfam" id="PF13614"/>
    </source>
</evidence>
<dbReference type="CDD" id="cd02042">
    <property type="entry name" value="ParAB_family"/>
    <property type="match status" value="1"/>
</dbReference>